<dbReference type="PANTHER" id="PTHR43584:SF8">
    <property type="entry name" value="N-ACETYLMURAMATE ALPHA-1-PHOSPHATE URIDYLYLTRANSFERASE"/>
    <property type="match status" value="1"/>
</dbReference>
<evidence type="ECO:0000256" key="1">
    <source>
        <dbReference type="ARBA" id="ARBA00022679"/>
    </source>
</evidence>
<dbReference type="EMBL" id="JAFMOU010000064">
    <property type="protein sequence ID" value="MBU9834759.1"/>
    <property type="molecule type" value="Genomic_DNA"/>
</dbReference>
<evidence type="ECO:0000313" key="5">
    <source>
        <dbReference type="Proteomes" id="UP000699865"/>
    </source>
</evidence>
<evidence type="ECO:0000259" key="3">
    <source>
        <dbReference type="Pfam" id="PF12804"/>
    </source>
</evidence>
<accession>A0ABS6KYS2</accession>
<evidence type="ECO:0000256" key="2">
    <source>
        <dbReference type="ARBA" id="ARBA00022842"/>
    </source>
</evidence>
<keyword evidence="2" id="KW-0460">Magnesium</keyword>
<dbReference type="Proteomes" id="UP000699865">
    <property type="component" value="Unassembled WGS sequence"/>
</dbReference>
<reference evidence="4 5" key="1">
    <citation type="submission" date="2021-03" db="EMBL/GenBank/DDBJ databases">
        <title>Five novel Rahnella species.</title>
        <authorList>
            <person name="Brady C."/>
            <person name="Asselin J."/>
            <person name="Beer S."/>
            <person name="Bruberg M.B."/>
            <person name="Crampton B."/>
            <person name="Venter S."/>
            <person name="Arnold D."/>
            <person name="Denman S."/>
        </authorList>
    </citation>
    <scope>NUCLEOTIDE SEQUENCE [LARGE SCALE GENOMIC DNA]</scope>
    <source>
        <strain evidence="4 5">L72c</strain>
    </source>
</reference>
<dbReference type="PANTHER" id="PTHR43584">
    <property type="entry name" value="NUCLEOTIDYL TRANSFERASE"/>
    <property type="match status" value="1"/>
</dbReference>
<dbReference type="InterPro" id="IPR050065">
    <property type="entry name" value="GlmU-like"/>
</dbReference>
<dbReference type="CDD" id="cd02523">
    <property type="entry name" value="PC_cytidylyltransferase"/>
    <property type="match status" value="1"/>
</dbReference>
<gene>
    <name evidence="4" type="ORF">J1786_08025</name>
</gene>
<evidence type="ECO:0000313" key="4">
    <source>
        <dbReference type="EMBL" id="MBU9834759.1"/>
    </source>
</evidence>
<dbReference type="Pfam" id="PF12804">
    <property type="entry name" value="NTP_transf_3"/>
    <property type="match status" value="1"/>
</dbReference>
<keyword evidence="5" id="KW-1185">Reference proteome</keyword>
<keyword evidence="4" id="KW-0548">Nucleotidyltransferase</keyword>
<feature type="domain" description="MobA-like NTP transferase" evidence="3">
    <location>
        <begin position="3"/>
        <end position="117"/>
    </location>
</feature>
<organism evidence="4 5">
    <name type="scientific">Rahnella perminowiae</name>
    <dbReference type="NCBI Taxonomy" id="2816244"/>
    <lineage>
        <taxon>Bacteria</taxon>
        <taxon>Pseudomonadati</taxon>
        <taxon>Pseudomonadota</taxon>
        <taxon>Gammaproteobacteria</taxon>
        <taxon>Enterobacterales</taxon>
        <taxon>Yersiniaceae</taxon>
        <taxon>Rahnella</taxon>
    </lineage>
</organism>
<keyword evidence="1" id="KW-0808">Transferase</keyword>
<sequence length="262" mass="29005">MRGLILAAGRGSRLGALTDAAPKCTIIVNGRSLLDRQLQSMRLAGLNEIGAVTGYMSQEISHRFDWTVSNPRWDKTNIAGSLYCADQILSTSTTVISYGDIFYPTSAVKSLMQSSADIALIYDPNWLTLWEARFSDPYSDAENFQFGDSQPLSKFDGSGIQKSHHRMLGKIGGRASRSDHIDGQYIGLFRITAQGWMAIKSCIAEATGMESINSLDMTSLFNMLIENGLQISAIPLEGIWGEVDRPEDIKLYEELYKDIPNF</sequence>
<name>A0ABS6KYS2_9GAMM</name>
<dbReference type="InterPro" id="IPR025877">
    <property type="entry name" value="MobA-like_NTP_Trfase"/>
</dbReference>
<comment type="caution">
    <text evidence="4">The sequence shown here is derived from an EMBL/GenBank/DDBJ whole genome shotgun (WGS) entry which is preliminary data.</text>
</comment>
<dbReference type="RefSeq" id="WP_217138092.1">
    <property type="nucleotide sequence ID" value="NZ_JAFMOU010000064.1"/>
</dbReference>
<protein>
    <submittedName>
        <fullName evidence="4">Phosphocholine cytidylyltransferase family protein</fullName>
    </submittedName>
</protein>
<proteinExistence type="predicted"/>
<dbReference type="GO" id="GO:0016779">
    <property type="term" value="F:nucleotidyltransferase activity"/>
    <property type="evidence" value="ECO:0007669"/>
    <property type="project" value="UniProtKB-KW"/>
</dbReference>